<evidence type="ECO:0000313" key="10">
    <source>
        <dbReference type="Proteomes" id="UP000068905"/>
    </source>
</evidence>
<dbReference type="AlphaFoldDB" id="A0A0M4M2Q5"/>
<evidence type="ECO:0000256" key="2">
    <source>
        <dbReference type="ARBA" id="ARBA00001933"/>
    </source>
</evidence>
<comment type="catalytic activity">
    <reaction evidence="1 5">
        <text>L-alanine = D-alanine</text>
        <dbReference type="Rhea" id="RHEA:20249"/>
        <dbReference type="ChEBI" id="CHEBI:57416"/>
        <dbReference type="ChEBI" id="CHEBI:57972"/>
        <dbReference type="EC" id="5.1.1.1"/>
    </reaction>
</comment>
<keyword evidence="10" id="KW-1185">Reference proteome</keyword>
<evidence type="ECO:0000313" key="9">
    <source>
        <dbReference type="EMBL" id="ALE01917.1"/>
    </source>
</evidence>
<dbReference type="SMART" id="SM01005">
    <property type="entry name" value="Ala_racemase_C"/>
    <property type="match status" value="1"/>
</dbReference>
<dbReference type="PATRIC" id="fig|1125411.7.peg.918"/>
<feature type="active site" description="Proton acceptor; specific for L-alanine" evidence="5">
    <location>
        <position position="255"/>
    </location>
</feature>
<comment type="cofactor">
    <cofactor evidence="2 5 6">
        <name>pyridoxal 5'-phosphate</name>
        <dbReference type="ChEBI" id="CHEBI:597326"/>
    </cofactor>
</comment>
<comment type="similarity">
    <text evidence="5">Belongs to the alanine racemase family.</text>
</comment>
<accession>A0A0M4M2Q5</accession>
<dbReference type="Pfam" id="PF01168">
    <property type="entry name" value="Ala_racemase_N"/>
    <property type="match status" value="1"/>
</dbReference>
<dbReference type="GO" id="GO:0030632">
    <property type="term" value="P:D-alanine biosynthetic process"/>
    <property type="evidence" value="ECO:0007669"/>
    <property type="project" value="UniProtKB-UniRule"/>
</dbReference>
<gene>
    <name evidence="9" type="ORF">W908_04675</name>
</gene>
<dbReference type="InterPro" id="IPR009006">
    <property type="entry name" value="Ala_racemase/Decarboxylase_C"/>
</dbReference>
<dbReference type="OrthoDB" id="9813814at2"/>
<dbReference type="SUPFAM" id="SSF50621">
    <property type="entry name" value="Alanine racemase C-terminal domain-like"/>
    <property type="match status" value="1"/>
</dbReference>
<dbReference type="HAMAP" id="MF_01201">
    <property type="entry name" value="Ala_racemase"/>
    <property type="match status" value="1"/>
</dbReference>
<dbReference type="InterPro" id="IPR001608">
    <property type="entry name" value="Ala_racemase_N"/>
</dbReference>
<evidence type="ECO:0000256" key="3">
    <source>
        <dbReference type="ARBA" id="ARBA00022898"/>
    </source>
</evidence>
<dbReference type="PRINTS" id="PR00992">
    <property type="entry name" value="ALARACEMASE"/>
</dbReference>
<keyword evidence="4 5" id="KW-0413">Isomerase</keyword>
<dbReference type="UniPathway" id="UPA00042">
    <property type="reaction ID" value="UER00497"/>
</dbReference>
<dbReference type="PANTHER" id="PTHR30511">
    <property type="entry name" value="ALANINE RACEMASE"/>
    <property type="match status" value="1"/>
</dbReference>
<dbReference type="SUPFAM" id="SSF51419">
    <property type="entry name" value="PLP-binding barrel"/>
    <property type="match status" value="1"/>
</dbReference>
<sequence>MARKCIASINLSAIKKNYLYAKSLAPQSQVIAVVKANAYGHGAIKVAHQLEGDADCYGVACSEEAQELRNSGILSTPILLMEGIFEESEIELVSQLNLWLVVCNSLQVQWVLNNKSNFKFNIFIKIDSGMGRLGFQEDEFIKVSQLLENSKNVESITLMSHFSSADNLESNSTDKQLSKFNSLLGYNKKQTSLANSAAIIAHGDSHRDFIRPGIMLYGSSPFPFSENFKDLLPVMTLSSTVISIKRFKKGQTIGYGDRFSCKKDTTIGVVAIGYGDGYPRSARDGTPVFINGSVAKLAGKVSMDMITIDLDGVLNPQIGDRVELFGDNIPIDVVAENSNTISYEIFTKITNRVYKTYIS</sequence>
<dbReference type="NCBIfam" id="TIGR00492">
    <property type="entry name" value="alr"/>
    <property type="match status" value="1"/>
</dbReference>
<dbReference type="KEGG" id="tsn:W908_04675"/>
<dbReference type="RefSeq" id="WP_053820128.1">
    <property type="nucleotide sequence ID" value="NZ_CP006911.1"/>
</dbReference>
<dbReference type="EC" id="5.1.1.1" evidence="5"/>
<evidence type="ECO:0000259" key="8">
    <source>
        <dbReference type="SMART" id="SM01005"/>
    </source>
</evidence>
<dbReference type="Proteomes" id="UP000068905">
    <property type="component" value="Chromosome"/>
</dbReference>
<feature type="active site" description="Proton acceptor; specific for D-alanine" evidence="5">
    <location>
        <position position="35"/>
    </location>
</feature>
<dbReference type="GO" id="GO:0030170">
    <property type="term" value="F:pyridoxal phosphate binding"/>
    <property type="evidence" value="ECO:0007669"/>
    <property type="project" value="UniProtKB-UniRule"/>
</dbReference>
<dbReference type="STRING" id="1125411.W908_04675"/>
<comment type="pathway">
    <text evidence="5">Amino-acid biosynthesis; D-alanine biosynthesis; D-alanine from L-alanine: step 1/1.</text>
</comment>
<dbReference type="Gene3D" id="2.40.37.10">
    <property type="entry name" value="Lyase, Ornithine Decarboxylase, Chain A, domain 1"/>
    <property type="match status" value="1"/>
</dbReference>
<comment type="function">
    <text evidence="5">Catalyzes the interconversion of L-alanine and D-alanine. May also act on other amino acids.</text>
</comment>
<feature type="binding site" evidence="5 7">
    <location>
        <position position="303"/>
    </location>
    <ligand>
        <name>substrate</name>
    </ligand>
</feature>
<keyword evidence="3 5" id="KW-0663">Pyridoxal phosphate</keyword>
<reference evidence="9 10" key="1">
    <citation type="journal article" date="2015" name="Genome Announc.">
        <title>Genome Sequence of 'Candidatus Thioglobus singularis' Strain PS1, a Mixotroph from the SUP05 Clade of Marine Gammaproteobacteria.</title>
        <authorList>
            <person name="Marshall K.T."/>
            <person name="Morris R.M."/>
        </authorList>
    </citation>
    <scope>NUCLEOTIDE SEQUENCE [LARGE SCALE GENOMIC DNA]</scope>
    <source>
        <strain evidence="9 10">PS1</strain>
    </source>
</reference>
<evidence type="ECO:0000256" key="4">
    <source>
        <dbReference type="ARBA" id="ARBA00023235"/>
    </source>
</evidence>
<dbReference type="CDD" id="cd06827">
    <property type="entry name" value="PLPDE_III_AR_proteobact"/>
    <property type="match status" value="1"/>
</dbReference>
<dbReference type="InterPro" id="IPR020622">
    <property type="entry name" value="Ala_racemase_pyridoxalP-BS"/>
</dbReference>
<organism evidence="9 10">
    <name type="scientific">Candidatus Pseudothioglobus singularis PS1</name>
    <dbReference type="NCBI Taxonomy" id="1125411"/>
    <lineage>
        <taxon>Bacteria</taxon>
        <taxon>Pseudomonadati</taxon>
        <taxon>Pseudomonadota</taxon>
        <taxon>Gammaproteobacteria</taxon>
        <taxon>Candidatus Pseudothioglobaceae</taxon>
        <taxon>Candidatus Pseudothioglobus</taxon>
    </lineage>
</organism>
<feature type="domain" description="Alanine racemase C-terminal" evidence="8">
    <location>
        <begin position="234"/>
        <end position="358"/>
    </location>
</feature>
<name>A0A0M4M2Q5_9GAMM</name>
<dbReference type="InterPro" id="IPR000821">
    <property type="entry name" value="Ala_racemase"/>
</dbReference>
<feature type="modified residue" description="N6-(pyridoxal phosphate)lysine" evidence="5 6">
    <location>
        <position position="35"/>
    </location>
</feature>
<proteinExistence type="inferred from homology"/>
<dbReference type="Gene3D" id="3.20.20.10">
    <property type="entry name" value="Alanine racemase"/>
    <property type="match status" value="1"/>
</dbReference>
<dbReference type="FunFam" id="3.20.20.10:FF:000002">
    <property type="entry name" value="Alanine racemase"/>
    <property type="match status" value="1"/>
</dbReference>
<evidence type="ECO:0000256" key="7">
    <source>
        <dbReference type="PIRSR" id="PIRSR600821-52"/>
    </source>
</evidence>
<dbReference type="GO" id="GO:0005829">
    <property type="term" value="C:cytosol"/>
    <property type="evidence" value="ECO:0007669"/>
    <property type="project" value="TreeGrafter"/>
</dbReference>
<evidence type="ECO:0000256" key="5">
    <source>
        <dbReference type="HAMAP-Rule" id="MF_01201"/>
    </source>
</evidence>
<dbReference type="Pfam" id="PF00842">
    <property type="entry name" value="Ala_racemase_C"/>
    <property type="match status" value="1"/>
</dbReference>
<evidence type="ECO:0000256" key="1">
    <source>
        <dbReference type="ARBA" id="ARBA00000316"/>
    </source>
</evidence>
<dbReference type="PANTHER" id="PTHR30511:SF0">
    <property type="entry name" value="ALANINE RACEMASE, CATABOLIC-RELATED"/>
    <property type="match status" value="1"/>
</dbReference>
<protein>
    <recommendedName>
        <fullName evidence="5">Alanine racemase</fullName>
        <ecNumber evidence="5">5.1.1.1</ecNumber>
    </recommendedName>
</protein>
<evidence type="ECO:0000256" key="6">
    <source>
        <dbReference type="PIRSR" id="PIRSR600821-50"/>
    </source>
</evidence>
<feature type="binding site" evidence="5 7">
    <location>
        <position position="132"/>
    </location>
    <ligand>
        <name>substrate</name>
    </ligand>
</feature>
<dbReference type="InterPro" id="IPR029066">
    <property type="entry name" value="PLP-binding_barrel"/>
</dbReference>
<dbReference type="EMBL" id="CP006911">
    <property type="protein sequence ID" value="ALE01917.1"/>
    <property type="molecule type" value="Genomic_DNA"/>
</dbReference>
<dbReference type="PROSITE" id="PS00395">
    <property type="entry name" value="ALANINE_RACEMASE"/>
    <property type="match status" value="1"/>
</dbReference>
<dbReference type="InterPro" id="IPR011079">
    <property type="entry name" value="Ala_racemase_C"/>
</dbReference>
<dbReference type="GO" id="GO:0008784">
    <property type="term" value="F:alanine racemase activity"/>
    <property type="evidence" value="ECO:0007669"/>
    <property type="project" value="UniProtKB-UniRule"/>
</dbReference>